<evidence type="ECO:0000313" key="4">
    <source>
        <dbReference type="EMBL" id="EIE19244.1"/>
    </source>
</evidence>
<keyword evidence="1" id="KW-0833">Ubl conjugation pathway</keyword>
<evidence type="ECO:0000256" key="3">
    <source>
        <dbReference type="SAM" id="MobiDB-lite"/>
    </source>
</evidence>
<dbReference type="Gene3D" id="1.25.10.10">
    <property type="entry name" value="Leucine-rich Repeat Variant"/>
    <property type="match status" value="8"/>
</dbReference>
<dbReference type="PROSITE" id="PS50176">
    <property type="entry name" value="ARM_REPEAT"/>
    <property type="match status" value="8"/>
</dbReference>
<feature type="region of interest" description="Disordered" evidence="3">
    <location>
        <begin position="1"/>
        <end position="28"/>
    </location>
</feature>
<dbReference type="PANTHER" id="PTHR23315">
    <property type="entry name" value="U BOX DOMAIN-CONTAINING"/>
    <property type="match status" value="1"/>
</dbReference>
<dbReference type="SUPFAM" id="SSF48371">
    <property type="entry name" value="ARM repeat"/>
    <property type="match status" value="5"/>
</dbReference>
<dbReference type="GeneID" id="17037066"/>
<name>I0YLH5_COCSC</name>
<dbReference type="EMBL" id="AGSI01000020">
    <property type="protein sequence ID" value="EIE19244.1"/>
    <property type="molecule type" value="Genomic_DNA"/>
</dbReference>
<accession>I0YLH5</accession>
<dbReference type="SMART" id="SM00185">
    <property type="entry name" value="ARM"/>
    <property type="match status" value="21"/>
</dbReference>
<organism evidence="4 5">
    <name type="scientific">Coccomyxa subellipsoidea (strain C-169)</name>
    <name type="common">Green microalga</name>
    <dbReference type="NCBI Taxonomy" id="574566"/>
    <lineage>
        <taxon>Eukaryota</taxon>
        <taxon>Viridiplantae</taxon>
        <taxon>Chlorophyta</taxon>
        <taxon>core chlorophytes</taxon>
        <taxon>Trebouxiophyceae</taxon>
        <taxon>Trebouxiophyceae incertae sedis</taxon>
        <taxon>Coccomyxaceae</taxon>
        <taxon>Coccomyxa</taxon>
        <taxon>Coccomyxa subellipsoidea</taxon>
    </lineage>
</organism>
<gene>
    <name evidence="4" type="ORF">COCSUDRAFT_83592</name>
</gene>
<dbReference type="eggNOG" id="KOG0167">
    <property type="taxonomic scope" value="Eukaryota"/>
</dbReference>
<feature type="repeat" description="ARM" evidence="2">
    <location>
        <begin position="680"/>
        <end position="708"/>
    </location>
</feature>
<dbReference type="KEGG" id="csl:COCSUDRAFT_83592"/>
<protein>
    <recommendedName>
        <fullName evidence="6">ARM repeat-containing protein</fullName>
    </recommendedName>
</protein>
<dbReference type="Proteomes" id="UP000007264">
    <property type="component" value="Unassembled WGS sequence"/>
</dbReference>
<evidence type="ECO:0000256" key="1">
    <source>
        <dbReference type="ARBA" id="ARBA00022786"/>
    </source>
</evidence>
<sequence>MVSHLDISHPPQDTDAAIPSPAAQASWGPSHSEVCAEVAALSGWLLCRAAAPQDEAINALERGAGHRGADQSGLNPKGPQFEVELRAVPAAAENGEVLKADGQLSDDEDAALTRTIAALVLNLRGIDPEIREDCKDKVREVAGEGLMRLVRFLDPMYSDRGERLRSKAATALAHLATDNEANAQAILKLGGVEALTAVMGAESEPVLACAAMQALTTLAGHASARLAVLRDSSLLPNLTQRLGPGVDEGVMEAALWLFSTAVQGDSSAQKQGLSALPDLVRLLDKGASSTVTAAAAAALTSLVAGNAQAQAAAHNVGALPELIRLLELAMPETGSLTEGAVLPVAAERAVWAVAELAAGCPANQDAVRELHGIAPLVWLLDGPADSMITIGAAGALCNLAESNPENQSAITCTAALDAFPRLLREGLASHSFIVEVVAWCMQHLAQGSPEARDAMREAGALPVLVSVLDSADPQSARAAWAVSALAADCPANRAAFRDAGALPRLVRMLSSGDESGLTAAAVWALLQLAGDCPENKKAIAAAGAVPTFVRLLQSKNELVAEGASEAMLHIVTPSQQQEGAPAQAAGHAALRAAGAIPTLLNLVEGSPDKASAVTALGTLQNLAAESAANKDAIREAGGIPVLINLVEAAPETQAADVAVEALANLMASCTANREAVRAAGGVPVLVRLLGAGPWKDITERATSAIAELVHTCPQNQTQGAIISEGGVEALVRLLEGGPVSAGTAAAVWALMELCVRNPGGQHALMHHGGLEKAAGIPVSHRTTLGTFAAAAWALFAATQSNTETRDAAFAAGALEPLLLLVEGSGAQAAVEGALSSLANLADGCPEVRRSAGEAGAIELLVTCLQSAQNGKGTLRMTELAAHALRTLAFDDVANQDAARAAGALHLLTAQLRSVGTTAQRGKERQARRENAILAAVRAVHALARSNVANQDELLAEGAVQELVACLVRSGDKPVAEYAASALLVLSHNHPGVKAAVAASGGIAALVALIARRPADDRAAEPAAGALANLAHDSPGNAAAIAAAGGVPPLVALLGAPAERKTPEWAALTIQYTAQHHRPSQASFKKVGAVPALTKLVGYGPGSAAAAAAARALLVLAYDYEKLLHWL</sequence>
<dbReference type="PANTHER" id="PTHR23315:SF7">
    <property type="entry name" value="U-BOX DOMAIN-CONTAINING PROTEIN 4"/>
    <property type="match status" value="1"/>
</dbReference>
<dbReference type="InterPro" id="IPR011989">
    <property type="entry name" value="ARM-like"/>
</dbReference>
<reference evidence="4 5" key="1">
    <citation type="journal article" date="2012" name="Genome Biol.">
        <title>The genome of the polar eukaryotic microalga coccomyxa subellipsoidea reveals traits of cold adaptation.</title>
        <authorList>
            <person name="Blanc G."/>
            <person name="Agarkova I."/>
            <person name="Grimwood J."/>
            <person name="Kuo A."/>
            <person name="Brueggeman A."/>
            <person name="Dunigan D."/>
            <person name="Gurnon J."/>
            <person name="Ladunga I."/>
            <person name="Lindquist E."/>
            <person name="Lucas S."/>
            <person name="Pangilinan J."/>
            <person name="Proschold T."/>
            <person name="Salamov A."/>
            <person name="Schmutz J."/>
            <person name="Weeks D."/>
            <person name="Yamada T."/>
            <person name="Claverie J.M."/>
            <person name="Grigoriev I."/>
            <person name="Van Etten J."/>
            <person name="Lomsadze A."/>
            <person name="Borodovsky M."/>
        </authorList>
    </citation>
    <scope>NUCLEOTIDE SEQUENCE [LARGE SCALE GENOMIC DNA]</scope>
    <source>
        <strain evidence="4 5">C-169</strain>
    </source>
</reference>
<dbReference type="Pfam" id="PF00514">
    <property type="entry name" value="Arm"/>
    <property type="match status" value="4"/>
</dbReference>
<dbReference type="AlphaFoldDB" id="I0YLH5"/>
<feature type="repeat" description="ARM" evidence="2">
    <location>
        <begin position="594"/>
        <end position="637"/>
    </location>
</feature>
<dbReference type="OrthoDB" id="511835at2759"/>
<evidence type="ECO:0008006" key="6">
    <source>
        <dbReference type="Google" id="ProtNLM"/>
    </source>
</evidence>
<feature type="repeat" description="ARM" evidence="2">
    <location>
        <begin position="637"/>
        <end position="680"/>
    </location>
</feature>
<proteinExistence type="predicted"/>
<comment type="caution">
    <text evidence="4">The sequence shown here is derived from an EMBL/GenBank/DDBJ whole genome shotgun (WGS) entry which is preliminary data.</text>
</comment>
<dbReference type="InterPro" id="IPR000225">
    <property type="entry name" value="Armadillo"/>
</dbReference>
<feature type="repeat" description="ARM" evidence="2">
    <location>
        <begin position="274"/>
        <end position="317"/>
    </location>
</feature>
<feature type="repeat" description="ARM" evidence="2">
    <location>
        <begin position="957"/>
        <end position="1000"/>
    </location>
</feature>
<dbReference type="STRING" id="574566.I0YLH5"/>
<evidence type="ECO:0000313" key="5">
    <source>
        <dbReference type="Proteomes" id="UP000007264"/>
    </source>
</evidence>
<keyword evidence="5" id="KW-1185">Reference proteome</keyword>
<feature type="repeat" description="ARM" evidence="2">
    <location>
        <begin position="500"/>
        <end position="543"/>
    </location>
</feature>
<dbReference type="InterPro" id="IPR016024">
    <property type="entry name" value="ARM-type_fold"/>
</dbReference>
<feature type="repeat" description="ARM" evidence="2">
    <location>
        <begin position="855"/>
        <end position="902"/>
    </location>
</feature>
<dbReference type="RefSeq" id="XP_005643788.1">
    <property type="nucleotide sequence ID" value="XM_005643731.1"/>
</dbReference>
<evidence type="ECO:0000256" key="2">
    <source>
        <dbReference type="PROSITE-ProRule" id="PRU00259"/>
    </source>
</evidence>
<feature type="repeat" description="ARM" evidence="2">
    <location>
        <begin position="1000"/>
        <end position="1044"/>
    </location>
</feature>